<sequence>MDLIKDNKFMERLDDDVESLSKTLYLDNPDLWLDFLEKSSDKNFDEMSLYFAAKYNFVSIIKYAVEVNKFDLDSTSKNKAFSSVKKHLIDVARAEKASDVLPYLTGEKYTEDLEKSNENTNLVDTSKYKSVTNYSGVSYNCPHCNLNVFEFGYKVLISSTCSYSPIGRKIVRSNPMELDTIICASCNKEIEDVTPKKLEDILNIENCVNCGSHIPTSGVLKEVSVSFNKDNGKFEDGGSTYCCKPCRKSLEKPQLEYFNLI</sequence>
<accession>A0ABN1M4S7</accession>
<evidence type="ECO:0000313" key="2">
    <source>
        <dbReference type="Proteomes" id="UP001400965"/>
    </source>
</evidence>
<dbReference type="RefSeq" id="WP_346044885.1">
    <property type="nucleotide sequence ID" value="NZ_BAAACP010000009.1"/>
</dbReference>
<reference evidence="1 2" key="1">
    <citation type="journal article" date="2019" name="Int. J. Syst. Evol. Microbiol.">
        <title>The Global Catalogue of Microorganisms (GCM) 10K type strain sequencing project: providing services to taxonomists for standard genome sequencing and annotation.</title>
        <authorList>
            <consortium name="The Broad Institute Genomics Platform"/>
            <consortium name="The Broad Institute Genome Sequencing Center for Infectious Disease"/>
            <person name="Wu L."/>
            <person name="Ma J."/>
        </authorList>
    </citation>
    <scope>NUCLEOTIDE SEQUENCE [LARGE SCALE GENOMIC DNA]</scope>
    <source>
        <strain evidence="1 2">JCM 6486</strain>
    </source>
</reference>
<dbReference type="EMBL" id="BAAACP010000009">
    <property type="protein sequence ID" value="GAA0864232.1"/>
    <property type="molecule type" value="Genomic_DNA"/>
</dbReference>
<evidence type="ECO:0000313" key="1">
    <source>
        <dbReference type="EMBL" id="GAA0864232.1"/>
    </source>
</evidence>
<gene>
    <name evidence="1" type="ORF">GCM10008917_16860</name>
</gene>
<name>A0ABN1M4S7_9FIRM</name>
<proteinExistence type="predicted"/>
<dbReference type="Proteomes" id="UP001400965">
    <property type="component" value="Unassembled WGS sequence"/>
</dbReference>
<keyword evidence="2" id="KW-1185">Reference proteome</keyword>
<protein>
    <submittedName>
        <fullName evidence="1">Uncharacterized protein</fullName>
    </submittedName>
</protein>
<comment type="caution">
    <text evidence="1">The sequence shown here is derived from an EMBL/GenBank/DDBJ whole genome shotgun (WGS) entry which is preliminary data.</text>
</comment>
<organism evidence="1 2">
    <name type="scientific">Paraclostridium tenue</name>
    <dbReference type="NCBI Taxonomy" id="1737"/>
    <lineage>
        <taxon>Bacteria</taxon>
        <taxon>Bacillati</taxon>
        <taxon>Bacillota</taxon>
        <taxon>Clostridia</taxon>
        <taxon>Peptostreptococcales</taxon>
        <taxon>Peptostreptococcaceae</taxon>
        <taxon>Paraclostridium</taxon>
    </lineage>
</organism>